<comment type="subcellular location">
    <subcellularLocation>
        <location evidence="1">Cell membrane</location>
        <topology evidence="1">Multi-pass membrane protein</topology>
    </subcellularLocation>
</comment>
<dbReference type="PANTHER" id="PTHR33281">
    <property type="entry name" value="UPF0187 PROTEIN YNEE"/>
    <property type="match status" value="1"/>
</dbReference>
<evidence type="ECO:0000313" key="9">
    <source>
        <dbReference type="Proteomes" id="UP000013827"/>
    </source>
</evidence>
<dbReference type="eggNOG" id="ENOG502QSQE">
    <property type="taxonomic scope" value="Eukaryota"/>
</dbReference>
<dbReference type="GO" id="GO:0005254">
    <property type="term" value="F:chloride channel activity"/>
    <property type="evidence" value="ECO:0007669"/>
    <property type="project" value="InterPro"/>
</dbReference>
<keyword evidence="9" id="KW-1185">Reference proteome</keyword>
<proteinExistence type="predicted"/>
<reference evidence="8" key="2">
    <citation type="submission" date="2024-10" db="UniProtKB">
        <authorList>
            <consortium name="EnsemblProtists"/>
        </authorList>
    </citation>
    <scope>IDENTIFICATION</scope>
</reference>
<evidence type="ECO:0000256" key="4">
    <source>
        <dbReference type="ARBA" id="ARBA00022692"/>
    </source>
</evidence>
<sequence>MLRKRSATLLSRRWSSTSAAPAGWLTSWSTEVQNWISMELEKGGQVHERPSGVCPSHAPHCRSPGRPNQAPNARVLDPKRHIRHFVTWGYSAATQRILFPDIALIFSSSAALCTYNCFAELPLYMPPEPIVLPSVALGLLVTFRTNTTVSRYNEARCLWGEIVNTSRDITRIALQWLPQSKDDKFGKAQAAKVCRMTKAFNIVLKYHLTIDGGNPDDRVSRTDPELPSKVKEELRKELSMVCFSPSDPVQARELEDCLSSSHRPLWTIQQMCNASHAGIWARCGDRPDRAIRDGQLLERHFQRLCGAMGACERIHRTPIPTAFTRHCSRFLMVWCNAMPFVLWPIVGTATPLAATFVAWAMLGTEDIGVQVEEPFDVLPLFQYCQGIAATCDGMVKDAHNDHITLSKDLEVERTGPQILVEDMGALEASFNMRNAAQKL</sequence>
<evidence type="ECO:0000256" key="7">
    <source>
        <dbReference type="ARBA" id="ARBA00023136"/>
    </source>
</evidence>
<evidence type="ECO:0000256" key="2">
    <source>
        <dbReference type="ARBA" id="ARBA00022448"/>
    </source>
</evidence>
<organism evidence="8 9">
    <name type="scientific">Emiliania huxleyi (strain CCMP1516)</name>
    <dbReference type="NCBI Taxonomy" id="280463"/>
    <lineage>
        <taxon>Eukaryota</taxon>
        <taxon>Haptista</taxon>
        <taxon>Haptophyta</taxon>
        <taxon>Prymnesiophyceae</taxon>
        <taxon>Isochrysidales</taxon>
        <taxon>Noelaerhabdaceae</taxon>
        <taxon>Emiliania</taxon>
    </lineage>
</organism>
<dbReference type="PaxDb" id="2903-EOD09129"/>
<dbReference type="STRING" id="2903.R1DK76"/>
<accession>A0A0D3ICZ4</accession>
<keyword evidence="2" id="KW-0813">Transport</keyword>
<dbReference type="EnsemblProtists" id="EOD09129">
    <property type="protein sequence ID" value="EOD09129"/>
    <property type="gene ID" value="EMIHUDRAFT_120782"/>
</dbReference>
<keyword evidence="5" id="KW-1133">Transmembrane helix</keyword>
<dbReference type="OMA" id="MCALLHE"/>
<evidence type="ECO:0000256" key="1">
    <source>
        <dbReference type="ARBA" id="ARBA00004651"/>
    </source>
</evidence>
<evidence type="ECO:0000256" key="3">
    <source>
        <dbReference type="ARBA" id="ARBA00022475"/>
    </source>
</evidence>
<evidence type="ECO:0000256" key="5">
    <source>
        <dbReference type="ARBA" id="ARBA00022989"/>
    </source>
</evidence>
<dbReference type="GO" id="GO:0005886">
    <property type="term" value="C:plasma membrane"/>
    <property type="evidence" value="ECO:0007669"/>
    <property type="project" value="UniProtKB-SubCell"/>
</dbReference>
<dbReference type="HOGENOM" id="CLU_624752_0_0_1"/>
<dbReference type="KEGG" id="ehx:EMIHUDRAFT_120782"/>
<dbReference type="RefSeq" id="XP_005761558.1">
    <property type="nucleotide sequence ID" value="XM_005761501.1"/>
</dbReference>
<keyword evidence="7" id="KW-0472">Membrane</keyword>
<dbReference type="InterPro" id="IPR044669">
    <property type="entry name" value="YneE/VCCN1/2-like"/>
</dbReference>
<dbReference type="Pfam" id="PF25539">
    <property type="entry name" value="Bestrophin_2"/>
    <property type="match status" value="1"/>
</dbReference>
<keyword evidence="6" id="KW-0406">Ion transport</keyword>
<dbReference type="Proteomes" id="UP000013827">
    <property type="component" value="Unassembled WGS sequence"/>
</dbReference>
<dbReference type="AlphaFoldDB" id="A0A0D3ICZ4"/>
<reference evidence="9" key="1">
    <citation type="journal article" date="2013" name="Nature">
        <title>Pan genome of the phytoplankton Emiliania underpins its global distribution.</title>
        <authorList>
            <person name="Read B.A."/>
            <person name="Kegel J."/>
            <person name="Klute M.J."/>
            <person name="Kuo A."/>
            <person name="Lefebvre S.C."/>
            <person name="Maumus F."/>
            <person name="Mayer C."/>
            <person name="Miller J."/>
            <person name="Monier A."/>
            <person name="Salamov A."/>
            <person name="Young J."/>
            <person name="Aguilar M."/>
            <person name="Claverie J.M."/>
            <person name="Frickenhaus S."/>
            <person name="Gonzalez K."/>
            <person name="Herman E.K."/>
            <person name="Lin Y.C."/>
            <person name="Napier J."/>
            <person name="Ogata H."/>
            <person name="Sarno A.F."/>
            <person name="Shmutz J."/>
            <person name="Schroeder D."/>
            <person name="de Vargas C."/>
            <person name="Verret F."/>
            <person name="von Dassow P."/>
            <person name="Valentin K."/>
            <person name="Van de Peer Y."/>
            <person name="Wheeler G."/>
            <person name="Dacks J.B."/>
            <person name="Delwiche C.F."/>
            <person name="Dyhrman S.T."/>
            <person name="Glockner G."/>
            <person name="John U."/>
            <person name="Richards T."/>
            <person name="Worden A.Z."/>
            <person name="Zhang X."/>
            <person name="Grigoriev I.V."/>
            <person name="Allen A.E."/>
            <person name="Bidle K."/>
            <person name="Borodovsky M."/>
            <person name="Bowler C."/>
            <person name="Brownlee C."/>
            <person name="Cock J.M."/>
            <person name="Elias M."/>
            <person name="Gladyshev V.N."/>
            <person name="Groth M."/>
            <person name="Guda C."/>
            <person name="Hadaegh A."/>
            <person name="Iglesias-Rodriguez M.D."/>
            <person name="Jenkins J."/>
            <person name="Jones B.M."/>
            <person name="Lawson T."/>
            <person name="Leese F."/>
            <person name="Lindquist E."/>
            <person name="Lobanov A."/>
            <person name="Lomsadze A."/>
            <person name="Malik S.B."/>
            <person name="Marsh M.E."/>
            <person name="Mackinder L."/>
            <person name="Mock T."/>
            <person name="Mueller-Roeber B."/>
            <person name="Pagarete A."/>
            <person name="Parker M."/>
            <person name="Probert I."/>
            <person name="Quesneville H."/>
            <person name="Raines C."/>
            <person name="Rensing S.A."/>
            <person name="Riano-Pachon D.M."/>
            <person name="Richier S."/>
            <person name="Rokitta S."/>
            <person name="Shiraiwa Y."/>
            <person name="Soanes D.M."/>
            <person name="van der Giezen M."/>
            <person name="Wahlund T.M."/>
            <person name="Williams B."/>
            <person name="Wilson W."/>
            <person name="Wolfe G."/>
            <person name="Wurch L.L."/>
        </authorList>
    </citation>
    <scope>NUCLEOTIDE SEQUENCE</scope>
</reference>
<name>A0A0D3ICZ4_EMIH1</name>
<dbReference type="PANTHER" id="PTHR33281:SF19">
    <property type="entry name" value="VOLTAGE-DEPENDENT ANION CHANNEL-FORMING PROTEIN YNEE"/>
    <property type="match status" value="1"/>
</dbReference>
<dbReference type="GeneID" id="17255282"/>
<keyword evidence="4" id="KW-0812">Transmembrane</keyword>
<evidence type="ECO:0000313" key="8">
    <source>
        <dbReference type="EnsemblProtists" id="EOD09129"/>
    </source>
</evidence>
<evidence type="ECO:0000256" key="6">
    <source>
        <dbReference type="ARBA" id="ARBA00023065"/>
    </source>
</evidence>
<keyword evidence="3" id="KW-1003">Cell membrane</keyword>
<protein>
    <submittedName>
        <fullName evidence="8">Uncharacterized protein</fullName>
    </submittedName>
</protein>